<dbReference type="Pfam" id="PF00892">
    <property type="entry name" value="EamA"/>
    <property type="match status" value="1"/>
</dbReference>
<protein>
    <submittedName>
        <fullName evidence="4">Inner membrane transporter RhtA</fullName>
    </submittedName>
</protein>
<organism evidence="4 5">
    <name type="scientific">Luteimicrobium subarcticum</name>
    <dbReference type="NCBI Taxonomy" id="620910"/>
    <lineage>
        <taxon>Bacteria</taxon>
        <taxon>Bacillati</taxon>
        <taxon>Actinomycetota</taxon>
        <taxon>Actinomycetes</taxon>
        <taxon>Micrococcales</taxon>
        <taxon>Luteimicrobium</taxon>
    </lineage>
</organism>
<keyword evidence="5" id="KW-1185">Reference proteome</keyword>
<evidence type="ECO:0000313" key="5">
    <source>
        <dbReference type="Proteomes" id="UP000231586"/>
    </source>
</evidence>
<dbReference type="RefSeq" id="WP_100350763.1">
    <property type="nucleotide sequence ID" value="NZ_PGTZ01000010.1"/>
</dbReference>
<name>A0A2M8W732_9MICO</name>
<sequence>MPAPLLLVVSGLAMYGGAGLATWLFPYAGPGGTAWLRTLVGAVALVAWRRPWRERWPRRRLALAVVFGAALAVMNTAFYVAIDHLPLGAAVAVEFTGPVAVAAATGRGWRERLAIVPAALGVLLLADVAVDRLDHHDAVVGLTAVGVAATAWAAYILLGRRVAVGGPDAASGVTTLAVAMSCGALLSAPPFAADAVRGLAAAPQPGVAALAAVGVGVLSSVVPYALDQVVLRRVGTATYSVLLALLPATAALVGVVVLRQSPRLVEVVGLACVTVAIVLAGRPRG</sequence>
<keyword evidence="2" id="KW-0812">Transmembrane</keyword>
<keyword evidence="2" id="KW-0472">Membrane</keyword>
<dbReference type="InterPro" id="IPR000620">
    <property type="entry name" value="EamA_dom"/>
</dbReference>
<comment type="similarity">
    <text evidence="1">Belongs to the EamA transporter family.</text>
</comment>
<evidence type="ECO:0000259" key="3">
    <source>
        <dbReference type="Pfam" id="PF00892"/>
    </source>
</evidence>
<dbReference type="AlphaFoldDB" id="A0A2M8W732"/>
<feature type="transmembrane region" description="Helical" evidence="2">
    <location>
        <begin position="87"/>
        <end position="106"/>
    </location>
</feature>
<feature type="transmembrane region" description="Helical" evidence="2">
    <location>
        <begin position="238"/>
        <end position="258"/>
    </location>
</feature>
<feature type="transmembrane region" description="Helical" evidence="2">
    <location>
        <begin position="139"/>
        <end position="158"/>
    </location>
</feature>
<feature type="transmembrane region" description="Helical" evidence="2">
    <location>
        <begin position="208"/>
        <end position="226"/>
    </location>
</feature>
<proteinExistence type="inferred from homology"/>
<evidence type="ECO:0000256" key="2">
    <source>
        <dbReference type="SAM" id="Phobius"/>
    </source>
</evidence>
<dbReference type="Proteomes" id="UP000231586">
    <property type="component" value="Unassembled WGS sequence"/>
</dbReference>
<feature type="transmembrane region" description="Helical" evidence="2">
    <location>
        <begin position="61"/>
        <end position="81"/>
    </location>
</feature>
<reference evidence="4 5" key="1">
    <citation type="submission" date="2017-11" db="EMBL/GenBank/DDBJ databases">
        <title>Genomic Encyclopedia of Archaeal and Bacterial Type Strains, Phase II (KMG-II): From Individual Species to Whole Genera.</title>
        <authorList>
            <person name="Goeker M."/>
        </authorList>
    </citation>
    <scope>NUCLEOTIDE SEQUENCE [LARGE SCALE GENOMIC DNA]</scope>
    <source>
        <strain evidence="4 5">DSM 22413</strain>
    </source>
</reference>
<dbReference type="GO" id="GO:0016020">
    <property type="term" value="C:membrane"/>
    <property type="evidence" value="ECO:0007669"/>
    <property type="project" value="InterPro"/>
</dbReference>
<comment type="caution">
    <text evidence="4">The sequence shown here is derived from an EMBL/GenBank/DDBJ whole genome shotgun (WGS) entry which is preliminary data.</text>
</comment>
<evidence type="ECO:0000313" key="4">
    <source>
        <dbReference type="EMBL" id="PJI86738.1"/>
    </source>
</evidence>
<dbReference type="OrthoDB" id="9815120at2"/>
<keyword evidence="2" id="KW-1133">Transmembrane helix</keyword>
<dbReference type="EMBL" id="PGTZ01000010">
    <property type="protein sequence ID" value="PJI86738.1"/>
    <property type="molecule type" value="Genomic_DNA"/>
</dbReference>
<evidence type="ECO:0000256" key="1">
    <source>
        <dbReference type="ARBA" id="ARBA00007362"/>
    </source>
</evidence>
<dbReference type="SUPFAM" id="SSF103481">
    <property type="entry name" value="Multidrug resistance efflux transporter EmrE"/>
    <property type="match status" value="2"/>
</dbReference>
<feature type="transmembrane region" description="Helical" evidence="2">
    <location>
        <begin position="113"/>
        <end position="133"/>
    </location>
</feature>
<gene>
    <name evidence="4" type="ORF">CLV34_2661</name>
</gene>
<feature type="transmembrane region" description="Helical" evidence="2">
    <location>
        <begin position="31"/>
        <end position="49"/>
    </location>
</feature>
<accession>A0A2M8W732</accession>
<feature type="transmembrane region" description="Helical" evidence="2">
    <location>
        <begin position="264"/>
        <end position="281"/>
    </location>
</feature>
<feature type="transmembrane region" description="Helical" evidence="2">
    <location>
        <begin position="170"/>
        <end position="188"/>
    </location>
</feature>
<dbReference type="PANTHER" id="PTHR22911">
    <property type="entry name" value="ACYL-MALONYL CONDENSING ENZYME-RELATED"/>
    <property type="match status" value="1"/>
</dbReference>
<dbReference type="InterPro" id="IPR037185">
    <property type="entry name" value="EmrE-like"/>
</dbReference>
<feature type="domain" description="EamA" evidence="3">
    <location>
        <begin position="142"/>
        <end position="280"/>
    </location>
</feature>